<gene>
    <name evidence="2" type="ORF">FHR36_007864</name>
</gene>
<dbReference type="Gene3D" id="3.40.720.10">
    <property type="entry name" value="Alkaline Phosphatase, subunit A"/>
    <property type="match status" value="1"/>
</dbReference>
<dbReference type="EMBL" id="JAMZDX010000009">
    <property type="protein sequence ID" value="MCP2314663.1"/>
    <property type="molecule type" value="Genomic_DNA"/>
</dbReference>
<dbReference type="Proteomes" id="UP001206483">
    <property type="component" value="Unassembled WGS sequence"/>
</dbReference>
<keyword evidence="3" id="KW-1185">Reference proteome</keyword>
<dbReference type="InterPro" id="IPR017850">
    <property type="entry name" value="Alkaline_phosphatase_core_sf"/>
</dbReference>
<evidence type="ECO:0000256" key="1">
    <source>
        <dbReference type="SAM" id="MobiDB-lite"/>
    </source>
</evidence>
<comment type="caution">
    <text evidence="2">The sequence shown here is derived from an EMBL/GenBank/DDBJ whole genome shotgun (WGS) entry which is preliminary data.</text>
</comment>
<evidence type="ECO:0000313" key="2">
    <source>
        <dbReference type="EMBL" id="MCP2314663.1"/>
    </source>
</evidence>
<protein>
    <submittedName>
        <fullName evidence="2">ABC-type hemin transport system substrate-binding protein</fullName>
    </submittedName>
</protein>
<name>A0ABT1JB35_9ACTN</name>
<accession>A0ABT1JB35</accession>
<feature type="region of interest" description="Disordered" evidence="1">
    <location>
        <begin position="41"/>
        <end position="63"/>
    </location>
</feature>
<proteinExistence type="predicted"/>
<evidence type="ECO:0000313" key="3">
    <source>
        <dbReference type="Proteomes" id="UP001206483"/>
    </source>
</evidence>
<organism evidence="2 3">
    <name type="scientific">Kitasatospora paracochleata</name>
    <dbReference type="NCBI Taxonomy" id="58354"/>
    <lineage>
        <taxon>Bacteria</taxon>
        <taxon>Bacillati</taxon>
        <taxon>Actinomycetota</taxon>
        <taxon>Actinomycetes</taxon>
        <taxon>Kitasatosporales</taxon>
        <taxon>Streptomycetaceae</taxon>
        <taxon>Kitasatospora</taxon>
    </lineage>
</organism>
<sequence length="63" mass="6839">MEGCGTRAGDDWLKNTLPAIFNSPAWTQQKSLLILTFDEGRSKSFGPSYPNKVPPSCSAPRAP</sequence>
<reference evidence="2 3" key="1">
    <citation type="submission" date="2022-06" db="EMBL/GenBank/DDBJ databases">
        <title>Sequencing the genomes of 1000 actinobacteria strains.</title>
        <authorList>
            <person name="Klenk H.-P."/>
        </authorList>
    </citation>
    <scope>NUCLEOTIDE SEQUENCE [LARGE SCALE GENOMIC DNA]</scope>
    <source>
        <strain evidence="2 3">DSM 41656</strain>
    </source>
</reference>